<organism evidence="4 5">
    <name type="scientific">Mycobacterium attenuatum</name>
    <dbReference type="NCBI Taxonomy" id="2341086"/>
    <lineage>
        <taxon>Bacteria</taxon>
        <taxon>Bacillati</taxon>
        <taxon>Actinomycetota</taxon>
        <taxon>Actinomycetes</taxon>
        <taxon>Mycobacteriales</taxon>
        <taxon>Mycobacteriaceae</taxon>
        <taxon>Mycobacterium</taxon>
    </lineage>
</organism>
<dbReference type="Gene3D" id="3.40.50.150">
    <property type="entry name" value="Vaccinia Virus protein VP39"/>
    <property type="match status" value="1"/>
</dbReference>
<reference evidence="4 5" key="1">
    <citation type="submission" date="2018-09" db="EMBL/GenBank/DDBJ databases">
        <authorList>
            <person name="Tagini F."/>
        </authorList>
    </citation>
    <scope>NUCLEOTIDE SEQUENCE [LARGE SCALE GENOMIC DNA]</scope>
    <source>
        <strain evidence="4 5">MK136</strain>
    </source>
</reference>
<dbReference type="InterPro" id="IPR029063">
    <property type="entry name" value="SAM-dependent_MTases_sf"/>
</dbReference>
<keyword evidence="5" id="KW-1185">Reference proteome</keyword>
<evidence type="ECO:0000259" key="3">
    <source>
        <dbReference type="Pfam" id="PF13649"/>
    </source>
</evidence>
<dbReference type="InterPro" id="IPR051052">
    <property type="entry name" value="Diverse_substrate_MTase"/>
</dbReference>
<feature type="domain" description="Methyltransferase" evidence="3">
    <location>
        <begin position="41"/>
        <end position="131"/>
    </location>
</feature>
<accession>A0A498Q7Q8</accession>
<evidence type="ECO:0000256" key="2">
    <source>
        <dbReference type="ARBA" id="ARBA00022679"/>
    </source>
</evidence>
<name>A0A498Q7Q8_9MYCO</name>
<dbReference type="PANTHER" id="PTHR44942:SF4">
    <property type="entry name" value="METHYLTRANSFERASE TYPE 11 DOMAIN-CONTAINING PROTEIN"/>
    <property type="match status" value="1"/>
</dbReference>
<dbReference type="PANTHER" id="PTHR44942">
    <property type="entry name" value="METHYLTRANSF_11 DOMAIN-CONTAINING PROTEIN"/>
    <property type="match status" value="1"/>
</dbReference>
<dbReference type="AlphaFoldDB" id="A0A498Q7Q8"/>
<keyword evidence="1 4" id="KW-0489">Methyltransferase</keyword>
<gene>
    <name evidence="4" type="ORF">LAUMK136_03747</name>
</gene>
<proteinExistence type="predicted"/>
<dbReference type="Pfam" id="PF13649">
    <property type="entry name" value="Methyltransf_25"/>
    <property type="match status" value="1"/>
</dbReference>
<keyword evidence="2 4" id="KW-0808">Transferase</keyword>
<dbReference type="Proteomes" id="UP000273307">
    <property type="component" value="Unassembled WGS sequence"/>
</dbReference>
<dbReference type="GO" id="GO:0008168">
    <property type="term" value="F:methyltransferase activity"/>
    <property type="evidence" value="ECO:0007669"/>
    <property type="project" value="UniProtKB-KW"/>
</dbReference>
<dbReference type="CDD" id="cd02440">
    <property type="entry name" value="AdoMet_MTases"/>
    <property type="match status" value="1"/>
</dbReference>
<evidence type="ECO:0000256" key="1">
    <source>
        <dbReference type="ARBA" id="ARBA00022603"/>
    </source>
</evidence>
<sequence length="222" mass="24850">MAPPRRSRPAVLAESVADYWNHNTAYHPWVLDIAARHHGDVLDIGCGEGLLVQRLAAVSHRVVGIDPDAPTVERARRRLHSIGNVSVQHCDFQSFTAPEQSFDVITFVASIHHQPLPPALAKARRFLKPGGELAVVGLAANRTIRDWAWTVLGTPVARVGSHLHRETRDIGVPVAAPQENLDQIRRIADDVLPNARIHRGLYYRYRLHWRNETGVAGVRRDR</sequence>
<dbReference type="SUPFAM" id="SSF53335">
    <property type="entry name" value="S-adenosyl-L-methionine-dependent methyltransferases"/>
    <property type="match status" value="1"/>
</dbReference>
<evidence type="ECO:0000313" key="5">
    <source>
        <dbReference type="Proteomes" id="UP000273307"/>
    </source>
</evidence>
<dbReference type="EMBL" id="UPHP01000102">
    <property type="protein sequence ID" value="VBA40894.1"/>
    <property type="molecule type" value="Genomic_DNA"/>
</dbReference>
<dbReference type="GO" id="GO:0032259">
    <property type="term" value="P:methylation"/>
    <property type="evidence" value="ECO:0007669"/>
    <property type="project" value="UniProtKB-KW"/>
</dbReference>
<evidence type="ECO:0000313" key="4">
    <source>
        <dbReference type="EMBL" id="VBA40894.1"/>
    </source>
</evidence>
<protein>
    <submittedName>
        <fullName evidence="4">27-O-demethylrifamycin SV methyltransferase</fullName>
        <ecNumber evidence="4">2.1.1.315</ecNumber>
    </submittedName>
</protein>
<dbReference type="EC" id="2.1.1.315" evidence="4"/>
<dbReference type="InterPro" id="IPR041698">
    <property type="entry name" value="Methyltransf_25"/>
</dbReference>